<protein>
    <submittedName>
        <fullName evidence="1">Uncharacterized protein</fullName>
    </submittedName>
</protein>
<name>A0ABR2RT32_9ROSI</name>
<dbReference type="Proteomes" id="UP001396334">
    <property type="component" value="Unassembled WGS sequence"/>
</dbReference>
<dbReference type="EMBL" id="JBBPBN010000021">
    <property type="protein sequence ID" value="KAK9015909.1"/>
    <property type="molecule type" value="Genomic_DNA"/>
</dbReference>
<evidence type="ECO:0000313" key="2">
    <source>
        <dbReference type="Proteomes" id="UP001396334"/>
    </source>
</evidence>
<accession>A0ABR2RT32</accession>
<sequence>MGHFYATNHTLHVSCCLCSNTEIEMFCREETAWFGLVYATDGRTSEGDARRSGVETGESLVVPNLPWDAMRVFQPSYMDLPFSALRLCSLTNAD</sequence>
<comment type="caution">
    <text evidence="1">The sequence shown here is derived from an EMBL/GenBank/DDBJ whole genome shotgun (WGS) entry which is preliminary data.</text>
</comment>
<keyword evidence="2" id="KW-1185">Reference proteome</keyword>
<organism evidence="1 2">
    <name type="scientific">Hibiscus sabdariffa</name>
    <name type="common">roselle</name>
    <dbReference type="NCBI Taxonomy" id="183260"/>
    <lineage>
        <taxon>Eukaryota</taxon>
        <taxon>Viridiplantae</taxon>
        <taxon>Streptophyta</taxon>
        <taxon>Embryophyta</taxon>
        <taxon>Tracheophyta</taxon>
        <taxon>Spermatophyta</taxon>
        <taxon>Magnoliopsida</taxon>
        <taxon>eudicotyledons</taxon>
        <taxon>Gunneridae</taxon>
        <taxon>Pentapetalae</taxon>
        <taxon>rosids</taxon>
        <taxon>malvids</taxon>
        <taxon>Malvales</taxon>
        <taxon>Malvaceae</taxon>
        <taxon>Malvoideae</taxon>
        <taxon>Hibiscus</taxon>
    </lineage>
</organism>
<reference evidence="1 2" key="1">
    <citation type="journal article" date="2024" name="G3 (Bethesda)">
        <title>Genome assembly of Hibiscus sabdariffa L. provides insights into metabolisms of medicinal natural products.</title>
        <authorList>
            <person name="Kim T."/>
        </authorList>
    </citation>
    <scope>NUCLEOTIDE SEQUENCE [LARGE SCALE GENOMIC DNA]</scope>
    <source>
        <strain evidence="1">TK-2024</strain>
        <tissue evidence="1">Old leaves</tissue>
    </source>
</reference>
<gene>
    <name evidence="1" type="ORF">V6N11_006998</name>
</gene>
<proteinExistence type="predicted"/>
<evidence type="ECO:0000313" key="1">
    <source>
        <dbReference type="EMBL" id="KAK9015909.1"/>
    </source>
</evidence>